<keyword evidence="3" id="KW-1185">Reference proteome</keyword>
<feature type="region of interest" description="Disordered" evidence="1">
    <location>
        <begin position="95"/>
        <end position="118"/>
    </location>
</feature>
<dbReference type="EMBL" id="JOJP01000001">
    <property type="protein sequence ID" value="KEI69518.1"/>
    <property type="molecule type" value="Genomic_DNA"/>
</dbReference>
<sequence>MKHDLLTSSPDFTSGVVKQLEDKLSPERVVEQLLIKHPGEAGQQFFSGDRVTLPDSWDTLKILEASKHDIFFDSNEFQDEVLAILDLILLPKDAPGQPPPLLPMHPSSRHTNNRKPGS</sequence>
<gene>
    <name evidence="2" type="ORF">GV64_01080</name>
</gene>
<comment type="caution">
    <text evidence="2">The sequence shown here is derived from an EMBL/GenBank/DDBJ whole genome shotgun (WGS) entry which is preliminary data.</text>
</comment>
<organism evidence="2 3">
    <name type="scientific">Endozoicomonas elysicola</name>
    <dbReference type="NCBI Taxonomy" id="305900"/>
    <lineage>
        <taxon>Bacteria</taxon>
        <taxon>Pseudomonadati</taxon>
        <taxon>Pseudomonadota</taxon>
        <taxon>Gammaproteobacteria</taxon>
        <taxon>Oceanospirillales</taxon>
        <taxon>Endozoicomonadaceae</taxon>
        <taxon>Endozoicomonas</taxon>
    </lineage>
</organism>
<name>A0A081K5U2_9GAMM</name>
<dbReference type="AlphaFoldDB" id="A0A081K5U2"/>
<evidence type="ECO:0000313" key="2">
    <source>
        <dbReference type="EMBL" id="KEI69518.1"/>
    </source>
</evidence>
<reference evidence="2 3" key="1">
    <citation type="submission" date="2014-06" db="EMBL/GenBank/DDBJ databases">
        <title>Whole Genome Sequences of Three Symbiotic Endozoicomonas Bacteria.</title>
        <authorList>
            <person name="Neave M.J."/>
            <person name="Apprill A."/>
            <person name="Voolstra C.R."/>
        </authorList>
    </citation>
    <scope>NUCLEOTIDE SEQUENCE [LARGE SCALE GENOMIC DNA]</scope>
    <source>
        <strain evidence="2 3">DSM 22380</strain>
    </source>
</reference>
<feature type="compositionally biased region" description="Basic residues" evidence="1">
    <location>
        <begin position="107"/>
        <end position="118"/>
    </location>
</feature>
<evidence type="ECO:0000256" key="1">
    <source>
        <dbReference type="SAM" id="MobiDB-lite"/>
    </source>
</evidence>
<dbReference type="RefSeq" id="WP_020582056.1">
    <property type="nucleotide sequence ID" value="NZ_JOJP01000001.1"/>
</dbReference>
<accession>A0A081K5U2</accession>
<evidence type="ECO:0000313" key="3">
    <source>
        <dbReference type="Proteomes" id="UP000027997"/>
    </source>
</evidence>
<protein>
    <submittedName>
        <fullName evidence="2">Uncharacterized protein</fullName>
    </submittedName>
</protein>
<dbReference type="Proteomes" id="UP000027997">
    <property type="component" value="Unassembled WGS sequence"/>
</dbReference>
<dbReference type="STRING" id="305900.GV64_01080"/>
<proteinExistence type="predicted"/>